<organism evidence="8 9">
    <name type="scientific">Coccomyxa viridis</name>
    <dbReference type="NCBI Taxonomy" id="1274662"/>
    <lineage>
        <taxon>Eukaryota</taxon>
        <taxon>Viridiplantae</taxon>
        <taxon>Chlorophyta</taxon>
        <taxon>core chlorophytes</taxon>
        <taxon>Trebouxiophyceae</taxon>
        <taxon>Trebouxiophyceae incertae sedis</taxon>
        <taxon>Coccomyxaceae</taxon>
        <taxon>Coccomyxa</taxon>
    </lineage>
</organism>
<evidence type="ECO:0000256" key="2">
    <source>
        <dbReference type="ARBA" id="ARBA00004245"/>
    </source>
</evidence>
<dbReference type="Pfam" id="PF13864">
    <property type="entry name" value="Enkurin"/>
    <property type="match status" value="1"/>
</dbReference>
<keyword evidence="9" id="KW-1185">Reference proteome</keyword>
<evidence type="ECO:0000256" key="6">
    <source>
        <dbReference type="SAM" id="MobiDB-lite"/>
    </source>
</evidence>
<evidence type="ECO:0000256" key="1">
    <source>
        <dbReference type="ARBA" id="ARBA00004138"/>
    </source>
</evidence>
<accession>A0ABP1FYN5</accession>
<dbReference type="PANTHER" id="PTHR21490:SF2">
    <property type="entry name" value="ENKURIN DOMAIN-CONTAINING PROTEIN 1"/>
    <property type="match status" value="1"/>
</dbReference>
<sequence>MRRRPATASGDSRRGEAESVLSDSQHKPRPFVTAVKSQPACDKVSDWLSKDSYGQVPNYLVERQLEMAAQLAEEEAQRDAADIPEGMRLLPEDERLQTLSILAQSKADTEAKLRALPFVLATQSKRQLKANLEARLHELSEYQALLQREGVLVSL</sequence>
<evidence type="ECO:0000313" key="9">
    <source>
        <dbReference type="Proteomes" id="UP001497392"/>
    </source>
</evidence>
<dbReference type="PANTHER" id="PTHR21490">
    <property type="entry name" value="ENKURIN-RELATED"/>
    <property type="match status" value="1"/>
</dbReference>
<reference evidence="8 9" key="1">
    <citation type="submission" date="2024-06" db="EMBL/GenBank/DDBJ databases">
        <authorList>
            <person name="Kraege A."/>
            <person name="Thomma B."/>
        </authorList>
    </citation>
    <scope>NUCLEOTIDE SEQUENCE [LARGE SCALE GENOMIC DNA]</scope>
</reference>
<evidence type="ECO:0000259" key="7">
    <source>
        <dbReference type="PROSITE" id="PS51665"/>
    </source>
</evidence>
<feature type="region of interest" description="Disordered" evidence="6">
    <location>
        <begin position="1"/>
        <end position="37"/>
    </location>
</feature>
<name>A0ABP1FYN5_9CHLO</name>
<evidence type="ECO:0000313" key="8">
    <source>
        <dbReference type="EMBL" id="CAL5224119.1"/>
    </source>
</evidence>
<comment type="subcellular location">
    <subcellularLocation>
        <location evidence="1">Cell projection</location>
        <location evidence="1">Cilium</location>
    </subcellularLocation>
    <subcellularLocation>
        <location evidence="2">Cytoplasm</location>
        <location evidence="2">Cytoskeleton</location>
    </subcellularLocation>
</comment>
<keyword evidence="4" id="KW-0206">Cytoskeleton</keyword>
<comment type="caution">
    <text evidence="8">The sequence shown here is derived from an EMBL/GenBank/DDBJ whole genome shotgun (WGS) entry which is preliminary data.</text>
</comment>
<evidence type="ECO:0000256" key="4">
    <source>
        <dbReference type="ARBA" id="ARBA00023212"/>
    </source>
</evidence>
<feature type="domain" description="Enkurin" evidence="7">
    <location>
        <begin position="62"/>
        <end position="154"/>
    </location>
</feature>
<dbReference type="EMBL" id="CAXHTA020000010">
    <property type="protein sequence ID" value="CAL5224119.1"/>
    <property type="molecule type" value="Genomic_DNA"/>
</dbReference>
<dbReference type="InterPro" id="IPR027012">
    <property type="entry name" value="Enkurin_dom"/>
</dbReference>
<evidence type="ECO:0000256" key="3">
    <source>
        <dbReference type="ARBA" id="ARBA00022490"/>
    </source>
</evidence>
<keyword evidence="3" id="KW-0963">Cytoplasm</keyword>
<dbReference type="PROSITE" id="PS51665">
    <property type="entry name" value="ENKURIN"/>
    <property type="match status" value="1"/>
</dbReference>
<dbReference type="Proteomes" id="UP001497392">
    <property type="component" value="Unassembled WGS sequence"/>
</dbReference>
<proteinExistence type="predicted"/>
<keyword evidence="5" id="KW-0966">Cell projection</keyword>
<protein>
    <submittedName>
        <fullName evidence="8">G6751 protein</fullName>
    </submittedName>
</protein>
<gene>
    <name evidence="8" type="primary">g6751</name>
    <name evidence="8" type="ORF">VP750_LOCUS5778</name>
</gene>
<dbReference type="InterPro" id="IPR052102">
    <property type="entry name" value="Enkurin_domain-protein"/>
</dbReference>
<evidence type="ECO:0000256" key="5">
    <source>
        <dbReference type="ARBA" id="ARBA00023273"/>
    </source>
</evidence>